<organism evidence="1 2">
    <name type="scientific">Helicobacter anseris</name>
    <dbReference type="NCBI Taxonomy" id="375926"/>
    <lineage>
        <taxon>Bacteria</taxon>
        <taxon>Pseudomonadati</taxon>
        <taxon>Campylobacterota</taxon>
        <taxon>Epsilonproteobacteria</taxon>
        <taxon>Campylobacterales</taxon>
        <taxon>Helicobacteraceae</taxon>
        <taxon>Helicobacter</taxon>
    </lineage>
</organism>
<name>A0A3D8JAX6_9HELI</name>
<comment type="caution">
    <text evidence="1">The sequence shown here is derived from an EMBL/GenBank/DDBJ whole genome shotgun (WGS) entry which is preliminary data.</text>
</comment>
<dbReference type="OrthoDB" id="5322548at2"/>
<evidence type="ECO:0000313" key="2">
    <source>
        <dbReference type="Proteomes" id="UP000256695"/>
    </source>
</evidence>
<evidence type="ECO:0008006" key="3">
    <source>
        <dbReference type="Google" id="ProtNLM"/>
    </source>
</evidence>
<accession>A0A3D8JAX6</accession>
<gene>
    <name evidence="1" type="ORF">CQA57_00680</name>
</gene>
<reference evidence="1 2" key="1">
    <citation type="submission" date="2018-04" db="EMBL/GenBank/DDBJ databases">
        <title>Novel Campyloabacter and Helicobacter Species and Strains.</title>
        <authorList>
            <person name="Mannion A.J."/>
            <person name="Shen Z."/>
            <person name="Fox J.G."/>
        </authorList>
    </citation>
    <scope>NUCLEOTIDE SEQUENCE [LARGE SCALE GENOMIC DNA]</scope>
    <source>
        <strain evidence="1 2">MIT 04-9362</strain>
    </source>
</reference>
<sequence length="217" mass="25280">MAMYFRVVIFFIFSLFAWCNEVENDISEKQKEIYFLKGQLWNIEEQKKNQENLKLKNGFFVGATIGNSAFEIKNIFSNVYHPFLFGIRGGYQKFFENTQAGFRAYLDYLIGAGFVESDKYIYQNATVNFDVMADVMFDKNKKYGIGFFGGYGMGILSTQLEYTKSFLDLGLFVNFGISVILDIRHRIDLHLKVPPIKNFGNTLSTKNLYLITYYYNF</sequence>
<keyword evidence="2" id="KW-1185">Reference proteome</keyword>
<dbReference type="Proteomes" id="UP000256695">
    <property type="component" value="Unassembled WGS sequence"/>
</dbReference>
<proteinExistence type="predicted"/>
<evidence type="ECO:0000313" key="1">
    <source>
        <dbReference type="EMBL" id="RDU74598.1"/>
    </source>
</evidence>
<dbReference type="EMBL" id="NXLX01000001">
    <property type="protein sequence ID" value="RDU74598.1"/>
    <property type="molecule type" value="Genomic_DNA"/>
</dbReference>
<protein>
    <recommendedName>
        <fullName evidence="3">Outer membrane beta-barrel protein</fullName>
    </recommendedName>
</protein>
<dbReference type="Pfam" id="PF01856">
    <property type="entry name" value="HP_OMP"/>
    <property type="match status" value="1"/>
</dbReference>
<dbReference type="AlphaFoldDB" id="A0A3D8JAX6"/>
<dbReference type="InterPro" id="IPR002718">
    <property type="entry name" value="OMP_Helicobacter"/>
</dbReference>